<dbReference type="EMBL" id="FMUR01000003">
    <property type="protein sequence ID" value="SCX78927.1"/>
    <property type="molecule type" value="Genomic_DNA"/>
</dbReference>
<comment type="similarity">
    <text evidence="1">Belongs to the transposase 11 family.</text>
</comment>
<keyword evidence="4" id="KW-0233">DNA recombination</keyword>
<dbReference type="GO" id="GO:0006313">
    <property type="term" value="P:DNA transposition"/>
    <property type="evidence" value="ECO:0007669"/>
    <property type="project" value="InterPro"/>
</dbReference>
<dbReference type="Proteomes" id="UP000183047">
    <property type="component" value="Unassembled WGS sequence"/>
</dbReference>
<dbReference type="InterPro" id="IPR047952">
    <property type="entry name" value="Transpos_IS4"/>
</dbReference>
<evidence type="ECO:0000256" key="3">
    <source>
        <dbReference type="ARBA" id="ARBA00023125"/>
    </source>
</evidence>
<keyword evidence="8" id="KW-1185">Reference proteome</keyword>
<dbReference type="PANTHER" id="PTHR33258:SF1">
    <property type="entry name" value="TRANSPOSASE INSL FOR INSERTION SEQUENCE ELEMENT IS186A-RELATED"/>
    <property type="match status" value="1"/>
</dbReference>
<dbReference type="InterPro" id="IPR012337">
    <property type="entry name" value="RNaseH-like_sf"/>
</dbReference>
<dbReference type="SUPFAM" id="SSF53098">
    <property type="entry name" value="Ribonuclease H-like"/>
    <property type="match status" value="1"/>
</dbReference>
<evidence type="ECO:0000256" key="1">
    <source>
        <dbReference type="ARBA" id="ARBA00010075"/>
    </source>
</evidence>
<dbReference type="InterPro" id="IPR002559">
    <property type="entry name" value="Transposase_11"/>
</dbReference>
<dbReference type="Pfam" id="PF01609">
    <property type="entry name" value="DDE_Tnp_1"/>
    <property type="match status" value="1"/>
</dbReference>
<dbReference type="AlphaFoldDB" id="A0A1G5H1T0"/>
<evidence type="ECO:0000256" key="2">
    <source>
        <dbReference type="ARBA" id="ARBA00022578"/>
    </source>
</evidence>
<gene>
    <name evidence="6" type="ORF">SAMN02910451_00359</name>
    <name evidence="7" type="ORF">SAMN02910451_03151</name>
</gene>
<dbReference type="OrthoDB" id="9794050at2"/>
<sequence>MKPKHIKKLLLSEITTTTQNMLDYVVNPKVDFTRNRKLPFEKIVRAIIEMESKSITNEMIDIFHDVSSLPSASAFVQQRQKIKPEFFRDIFKGFTNKLQNHSHSDLTILAVDGSDIQIPTNSEDKKSYYPSVNGQKPYNLLHLNALYNLENHLYTDVVLQGKHDANEHSALQEMVDRSPIPKALVIADRGYESYHSMAHIQEKGWYYLIRIKDGTRGIKNGLDLPDEEEFDVNIDLKLTRKQTKEMKELFLKDKNHYKLIAHSHPFDYLPTKLRKKDSVAFYELKFRIVRFKITEDTYETVITNLDAKEYTPTNLKKLYAARWGIETSFRDLKYTIGMLDFHSKKVMCIQQEIYAHLIMYNFAEMITSHVVIEKKQRKYTYKANFTVAAHVCRLFLREKTTSPNLETIIARNIIPVRPNRHRKRILTGKVFHSFLYRVA</sequence>
<reference evidence="7" key="2">
    <citation type="submission" date="2016-10" db="EMBL/GenBank/DDBJ databases">
        <authorList>
            <person name="de Groot N.N."/>
        </authorList>
    </citation>
    <scope>NUCLEOTIDE SEQUENCE [LARGE SCALE GENOMIC DNA]</scope>
    <source>
        <strain evidence="7">XBD2006</strain>
    </source>
</reference>
<reference evidence="8" key="1">
    <citation type="submission" date="2016-10" db="EMBL/GenBank/DDBJ databases">
        <authorList>
            <person name="Varghese N."/>
            <person name="Submissions S."/>
        </authorList>
    </citation>
    <scope>NUCLEOTIDE SEQUENCE [LARGE SCALE GENOMIC DNA]</scope>
    <source>
        <strain evidence="8">XBD2006</strain>
    </source>
</reference>
<evidence type="ECO:0000313" key="6">
    <source>
        <dbReference type="EMBL" id="SCX78927.1"/>
    </source>
</evidence>
<dbReference type="Gene3D" id="3.90.350.10">
    <property type="entry name" value="Transposase Inhibitor Protein From Tn5, Chain A, domain 1"/>
    <property type="match status" value="1"/>
</dbReference>
<evidence type="ECO:0000259" key="5">
    <source>
        <dbReference type="Pfam" id="PF01609"/>
    </source>
</evidence>
<dbReference type="RefSeq" id="WP_026655762.1">
    <property type="nucleotide sequence ID" value="NZ_FMUR01000003.1"/>
</dbReference>
<dbReference type="GO" id="GO:0003677">
    <property type="term" value="F:DNA binding"/>
    <property type="evidence" value="ECO:0007669"/>
    <property type="project" value="UniProtKB-KW"/>
</dbReference>
<keyword evidence="3" id="KW-0238">DNA-binding</keyword>
<evidence type="ECO:0000313" key="8">
    <source>
        <dbReference type="Proteomes" id="UP000183047"/>
    </source>
</evidence>
<dbReference type="NCBIfam" id="NF033592">
    <property type="entry name" value="transpos_IS4_1"/>
    <property type="match status" value="1"/>
</dbReference>
<protein>
    <submittedName>
        <fullName evidence="7">Transposase DDE domain-containing protein</fullName>
    </submittedName>
</protein>
<proteinExistence type="inferred from homology"/>
<evidence type="ECO:0000313" key="7">
    <source>
        <dbReference type="EMBL" id="SCY57607.1"/>
    </source>
</evidence>
<keyword evidence="2" id="KW-0815">Transposition</keyword>
<evidence type="ECO:0000256" key="4">
    <source>
        <dbReference type="ARBA" id="ARBA00023172"/>
    </source>
</evidence>
<organism evidence="7 8">
    <name type="scientific">Butyrivibrio hungatei</name>
    <dbReference type="NCBI Taxonomy" id="185008"/>
    <lineage>
        <taxon>Bacteria</taxon>
        <taxon>Bacillati</taxon>
        <taxon>Bacillota</taxon>
        <taxon>Clostridia</taxon>
        <taxon>Lachnospirales</taxon>
        <taxon>Lachnospiraceae</taxon>
        <taxon>Butyrivibrio</taxon>
    </lineage>
</organism>
<dbReference type="EMBL" id="FMUR01000032">
    <property type="protein sequence ID" value="SCY57607.1"/>
    <property type="molecule type" value="Genomic_DNA"/>
</dbReference>
<accession>A0A1G5H1T0</accession>
<dbReference type="PANTHER" id="PTHR33258">
    <property type="entry name" value="TRANSPOSASE INSL FOR INSERTION SEQUENCE ELEMENT IS186A-RELATED"/>
    <property type="match status" value="1"/>
</dbReference>
<name>A0A1G5H1T0_9FIRM</name>
<dbReference type="GO" id="GO:0004803">
    <property type="term" value="F:transposase activity"/>
    <property type="evidence" value="ECO:0007669"/>
    <property type="project" value="InterPro"/>
</dbReference>
<feature type="domain" description="Transposase IS4-like" evidence="5">
    <location>
        <begin position="105"/>
        <end position="362"/>
    </location>
</feature>